<reference evidence="1 2" key="1">
    <citation type="submission" date="2014-04" db="EMBL/GenBank/DDBJ databases">
        <authorList>
            <consortium name="DOE Joint Genome Institute"/>
            <person name="Kuo A."/>
            <person name="Ruytinx J."/>
            <person name="Rineau F."/>
            <person name="Colpaert J."/>
            <person name="Kohler A."/>
            <person name="Nagy L.G."/>
            <person name="Floudas D."/>
            <person name="Copeland A."/>
            <person name="Barry K.W."/>
            <person name="Cichocki N."/>
            <person name="Veneault-Fourrey C."/>
            <person name="LaButti K."/>
            <person name="Lindquist E.A."/>
            <person name="Lipzen A."/>
            <person name="Lundell T."/>
            <person name="Morin E."/>
            <person name="Murat C."/>
            <person name="Sun H."/>
            <person name="Tunlid A."/>
            <person name="Henrissat B."/>
            <person name="Grigoriev I.V."/>
            <person name="Hibbett D.S."/>
            <person name="Martin F."/>
            <person name="Nordberg H.P."/>
            <person name="Cantor M.N."/>
            <person name="Hua S.X."/>
        </authorList>
    </citation>
    <scope>NUCLEOTIDE SEQUENCE [LARGE SCALE GENOMIC DNA]</scope>
    <source>
        <strain evidence="1 2">UH-Slu-Lm8-n1</strain>
    </source>
</reference>
<dbReference type="Proteomes" id="UP000054485">
    <property type="component" value="Unassembled WGS sequence"/>
</dbReference>
<dbReference type="HOGENOM" id="CLU_017203_0_0_1"/>
<keyword evidence="2" id="KW-1185">Reference proteome</keyword>
<sequence length="643" mass="71655">MGPAGEQHIFVITRVRAACSGSTKYRCVAAYHATQCQGAMALCCLLRFLAVVKHGSNREVIESETSALHEKYCSNEDLPVVCCPFITFLMAMCWSTKFITPGNPNVGYGQYSPLNENIGSDSGDNKQDITVIDLTEVRSPTYCFVKAAMKATNGEDKITPPPRVPLSARQYLCAYTKGDLRGNGHVTKLDNVKLTTLDTLVSVWPKEYKRAEIPQDVTTSSGSETFDLMISEGVRKLIGMPLLQSVAPELLSKSKVPIPTITITQDTHDMYDIEKMYDLWQAGKTFQVYGALQDLLPFPHNGMPLLHSVVEEKLSNKNGVLSLAEIALRDDQVEEILNIYGNRIRRLDLSHNSYLTAKIVPRILQLAPHLNTLVILGCPLIENDHVYQLMRDNGNLFHSLDAFLHPSLLQPLELTRENTPYPIAFSYIQVSGSHSHPVACTLPLFQPSVIIRAILDLVASFQPSVITRAMPDLVASDPKDSSWQHDPAGHVSAVTPATLFSGFRKAHSENREVTCIPQYSLRGLQGEGWVFALYTPPRVSTGDKMARDRRYTYAFVRFKPPKKVGEGEMTGPDLNVNAEDAEIHTFRSWLDQIELEDQPAESAELVQELDHLLLDLQLDLDYGLKPMLEDDLLDFVKSVQTAQ</sequence>
<dbReference type="EMBL" id="KN835172">
    <property type="protein sequence ID" value="KIK45454.1"/>
    <property type="molecule type" value="Genomic_DNA"/>
</dbReference>
<name>A0A0D0B6J8_9AGAM</name>
<reference evidence="2" key="2">
    <citation type="submission" date="2015-01" db="EMBL/GenBank/DDBJ databases">
        <title>Evolutionary Origins and Diversification of the Mycorrhizal Mutualists.</title>
        <authorList>
            <consortium name="DOE Joint Genome Institute"/>
            <consortium name="Mycorrhizal Genomics Consortium"/>
            <person name="Kohler A."/>
            <person name="Kuo A."/>
            <person name="Nagy L.G."/>
            <person name="Floudas D."/>
            <person name="Copeland A."/>
            <person name="Barry K.W."/>
            <person name="Cichocki N."/>
            <person name="Veneault-Fourrey C."/>
            <person name="LaButti K."/>
            <person name="Lindquist E.A."/>
            <person name="Lipzen A."/>
            <person name="Lundell T."/>
            <person name="Morin E."/>
            <person name="Murat C."/>
            <person name="Riley R."/>
            <person name="Ohm R."/>
            <person name="Sun H."/>
            <person name="Tunlid A."/>
            <person name="Henrissat B."/>
            <person name="Grigoriev I.V."/>
            <person name="Hibbett D.S."/>
            <person name="Martin F."/>
        </authorList>
    </citation>
    <scope>NUCLEOTIDE SEQUENCE [LARGE SCALE GENOMIC DNA]</scope>
    <source>
        <strain evidence="2">UH-Slu-Lm8-n1</strain>
    </source>
</reference>
<dbReference type="SUPFAM" id="SSF52047">
    <property type="entry name" value="RNI-like"/>
    <property type="match status" value="1"/>
</dbReference>
<dbReference type="AlphaFoldDB" id="A0A0D0B6J8"/>
<evidence type="ECO:0000313" key="1">
    <source>
        <dbReference type="EMBL" id="KIK45454.1"/>
    </source>
</evidence>
<dbReference type="STRING" id="930992.A0A0D0B6J8"/>
<gene>
    <name evidence="1" type="ORF">CY34DRAFT_801526</name>
</gene>
<accession>A0A0D0B6J8</accession>
<organism evidence="1 2">
    <name type="scientific">Suillus luteus UH-Slu-Lm8-n1</name>
    <dbReference type="NCBI Taxonomy" id="930992"/>
    <lineage>
        <taxon>Eukaryota</taxon>
        <taxon>Fungi</taxon>
        <taxon>Dikarya</taxon>
        <taxon>Basidiomycota</taxon>
        <taxon>Agaricomycotina</taxon>
        <taxon>Agaricomycetes</taxon>
        <taxon>Agaricomycetidae</taxon>
        <taxon>Boletales</taxon>
        <taxon>Suillineae</taxon>
        <taxon>Suillaceae</taxon>
        <taxon>Suillus</taxon>
    </lineage>
</organism>
<dbReference type="OrthoDB" id="3515175at2759"/>
<proteinExistence type="predicted"/>
<evidence type="ECO:0000313" key="2">
    <source>
        <dbReference type="Proteomes" id="UP000054485"/>
    </source>
</evidence>
<dbReference type="InParanoid" id="A0A0D0B6J8"/>
<protein>
    <submittedName>
        <fullName evidence="1">Uncharacterized protein</fullName>
    </submittedName>
</protein>